<name>A0ABR3P6C4_9PEZI</name>
<sequence>MLALTECRISGPRVSALAVNEPIVDWVFPSEAELEDDTDVEITPVNHKRKRTQKRERSIPSFQAFARNGVLDAESLLSARSAYFRKPADYFDPFASAVLFFRTAGMDIPSEQVSAPLDDLAELAKYERESFYREQMMLSAIGMSSQEHLDGDKEPSRRSRKSYKTWPGVTSGLGLPETRITFGDTSPLADQAVEMAMLLRRSVVLSDRREASTEEEADRHKEETLWLAEQKAQLQATEGIRLWTAAKAQSSEIGRVAQWLRQVLD</sequence>
<accession>A0ABR3P6C4</accession>
<evidence type="ECO:0000313" key="2">
    <source>
        <dbReference type="EMBL" id="KAL1297830.1"/>
    </source>
</evidence>
<feature type="region of interest" description="Disordered" evidence="1">
    <location>
        <begin position="144"/>
        <end position="164"/>
    </location>
</feature>
<keyword evidence="3" id="KW-1185">Reference proteome</keyword>
<dbReference type="Proteomes" id="UP001562354">
    <property type="component" value="Unassembled WGS sequence"/>
</dbReference>
<evidence type="ECO:0000256" key="1">
    <source>
        <dbReference type="SAM" id="MobiDB-lite"/>
    </source>
</evidence>
<protein>
    <submittedName>
        <fullName evidence="2">Uncharacterized protein</fullName>
    </submittedName>
</protein>
<reference evidence="2 3" key="1">
    <citation type="submission" date="2024-07" db="EMBL/GenBank/DDBJ databases">
        <title>Draft sequence of the Neodothiora populina.</title>
        <authorList>
            <person name="Drown D.D."/>
            <person name="Schuette U.S."/>
            <person name="Buechlein A.B."/>
            <person name="Rusch D.R."/>
            <person name="Winton L.W."/>
            <person name="Adams G.A."/>
        </authorList>
    </citation>
    <scope>NUCLEOTIDE SEQUENCE [LARGE SCALE GENOMIC DNA]</scope>
    <source>
        <strain evidence="2 3">CPC 39397</strain>
    </source>
</reference>
<organism evidence="2 3">
    <name type="scientific">Neodothiora populina</name>
    <dbReference type="NCBI Taxonomy" id="2781224"/>
    <lineage>
        <taxon>Eukaryota</taxon>
        <taxon>Fungi</taxon>
        <taxon>Dikarya</taxon>
        <taxon>Ascomycota</taxon>
        <taxon>Pezizomycotina</taxon>
        <taxon>Dothideomycetes</taxon>
        <taxon>Dothideomycetidae</taxon>
        <taxon>Dothideales</taxon>
        <taxon>Dothioraceae</taxon>
        <taxon>Neodothiora</taxon>
    </lineage>
</organism>
<dbReference type="RefSeq" id="XP_069197512.1">
    <property type="nucleotide sequence ID" value="XM_069346304.1"/>
</dbReference>
<dbReference type="EMBL" id="JBFMKM010000014">
    <property type="protein sequence ID" value="KAL1297830.1"/>
    <property type="molecule type" value="Genomic_DNA"/>
</dbReference>
<comment type="caution">
    <text evidence="2">The sequence shown here is derived from an EMBL/GenBank/DDBJ whole genome shotgun (WGS) entry which is preliminary data.</text>
</comment>
<proteinExistence type="predicted"/>
<dbReference type="GeneID" id="95980058"/>
<gene>
    <name evidence="2" type="ORF">AAFC00_006359</name>
</gene>
<evidence type="ECO:0000313" key="3">
    <source>
        <dbReference type="Proteomes" id="UP001562354"/>
    </source>
</evidence>
<feature type="compositionally biased region" description="Basic and acidic residues" evidence="1">
    <location>
        <begin position="147"/>
        <end position="157"/>
    </location>
</feature>